<feature type="region of interest" description="Disordered" evidence="1">
    <location>
        <begin position="364"/>
        <end position="383"/>
    </location>
</feature>
<protein>
    <submittedName>
        <fullName evidence="2">Uncharacterized protein</fullName>
    </submittedName>
</protein>
<gene>
    <name evidence="2" type="ORF">RS130_22670</name>
</gene>
<proteinExistence type="predicted"/>
<evidence type="ECO:0000313" key="2">
    <source>
        <dbReference type="EMBL" id="MDU0356317.1"/>
    </source>
</evidence>
<comment type="caution">
    <text evidence="2">The sequence shown here is derived from an EMBL/GenBank/DDBJ whole genome shotgun (WGS) entry which is preliminary data.</text>
</comment>
<dbReference type="Proteomes" id="UP001247805">
    <property type="component" value="Unassembled WGS sequence"/>
</dbReference>
<evidence type="ECO:0000313" key="3">
    <source>
        <dbReference type="Proteomes" id="UP001247805"/>
    </source>
</evidence>
<organism evidence="2 3">
    <name type="scientific">Paraglaciecola aquimarina</name>
    <dbReference type="NCBI Taxonomy" id="1235557"/>
    <lineage>
        <taxon>Bacteria</taxon>
        <taxon>Pseudomonadati</taxon>
        <taxon>Pseudomonadota</taxon>
        <taxon>Gammaproteobacteria</taxon>
        <taxon>Alteromonadales</taxon>
        <taxon>Alteromonadaceae</taxon>
        <taxon>Paraglaciecola</taxon>
    </lineage>
</organism>
<keyword evidence="3" id="KW-1185">Reference proteome</keyword>
<accession>A0ABU3T222</accession>
<name>A0ABU3T222_9ALTE</name>
<reference evidence="2 3" key="1">
    <citation type="submission" date="2023-10" db="EMBL/GenBank/DDBJ databases">
        <title>Glaciecola aquimarina strain GGW-M5 nov., isolated from a coastal seawater.</title>
        <authorList>
            <person name="Bayburt H."/>
            <person name="Kim J.M."/>
            <person name="Choi B.J."/>
            <person name="Jeon C.O."/>
        </authorList>
    </citation>
    <scope>NUCLEOTIDE SEQUENCE [LARGE SCALE GENOMIC DNA]</scope>
    <source>
        <strain evidence="2 3">KCTC 32108</strain>
    </source>
</reference>
<feature type="compositionally biased region" description="Gly residues" evidence="1">
    <location>
        <begin position="364"/>
        <end position="379"/>
    </location>
</feature>
<dbReference type="RefSeq" id="WP_316027811.1">
    <property type="nucleotide sequence ID" value="NZ_JAWDIO010000002.1"/>
</dbReference>
<dbReference type="EMBL" id="JAWDIO010000002">
    <property type="protein sequence ID" value="MDU0356317.1"/>
    <property type="molecule type" value="Genomic_DNA"/>
</dbReference>
<sequence>MVTSSNTQLFLSKMHSAKKALMGFVILTLNCQLSFNALALTDGTWAKVDTASVEQSARYTKRGVGYYTYNNLVLADSSSVTGALRLVITDSSHTVLEPDGIDENARPYFDVEALTDATQIYFAAKRGAFTYTAELQEYLEPDVNPNAVTFSYDFNQDQIQTENNNWEGWVYPAKNRGVVSFAEGAGEDDSNAYVYEDTSTNSNISQNGIRFNNRTNKDNINPWTSILADAHGKTLGSVSLWAKVEKAVPGDVTVQHHLIPYPVIDDKKGATLTAGIDIGPQYEMVIPASLNNTWVQIEFIDSNTGKPDFTIPQSWVHYDGESDIQVYPEILFGGLEVGDKVTVDSYLISDTTLENPCCVIVDGGDTGSGGDGGNSGGGNEPDYTLGDELTFDYTFDLNDIASGQGS</sequence>
<evidence type="ECO:0000256" key="1">
    <source>
        <dbReference type="SAM" id="MobiDB-lite"/>
    </source>
</evidence>